<dbReference type="OrthoDB" id="438440at2759"/>
<feature type="signal peptide" evidence="4">
    <location>
        <begin position="1"/>
        <end position="18"/>
    </location>
</feature>
<gene>
    <name evidence="6" type="ORF">HYPBUDRAFT_106184</name>
</gene>
<dbReference type="Pfam" id="PF01764">
    <property type="entry name" value="Lipase_3"/>
    <property type="match status" value="1"/>
</dbReference>
<dbReference type="Proteomes" id="UP000095085">
    <property type="component" value="Unassembled WGS sequence"/>
</dbReference>
<keyword evidence="3" id="KW-0378">Hydrolase</keyword>
<dbReference type="SUPFAM" id="SSF53474">
    <property type="entry name" value="alpha/beta-Hydrolases"/>
    <property type="match status" value="1"/>
</dbReference>
<evidence type="ECO:0000313" key="7">
    <source>
        <dbReference type="Proteomes" id="UP000095085"/>
    </source>
</evidence>
<evidence type="ECO:0000313" key="6">
    <source>
        <dbReference type="EMBL" id="ODV68383.1"/>
    </source>
</evidence>
<protein>
    <recommendedName>
        <fullName evidence="1">triacylglycerol lipase</fullName>
        <ecNumber evidence="1">3.1.1.3</ecNumber>
    </recommendedName>
</protein>
<dbReference type="EC" id="3.1.1.3" evidence="1"/>
<dbReference type="InterPro" id="IPR029058">
    <property type="entry name" value="AB_hydrolase_fold"/>
</dbReference>
<dbReference type="GO" id="GO:0006629">
    <property type="term" value="P:lipid metabolic process"/>
    <property type="evidence" value="ECO:0007669"/>
    <property type="project" value="InterPro"/>
</dbReference>
<evidence type="ECO:0000256" key="3">
    <source>
        <dbReference type="ARBA" id="ARBA00022801"/>
    </source>
</evidence>
<evidence type="ECO:0000256" key="1">
    <source>
        <dbReference type="ARBA" id="ARBA00013279"/>
    </source>
</evidence>
<dbReference type="Gene3D" id="3.40.50.1820">
    <property type="entry name" value="alpha/beta hydrolase"/>
    <property type="match status" value="1"/>
</dbReference>
<dbReference type="GeneID" id="30993017"/>
<evidence type="ECO:0000256" key="4">
    <source>
        <dbReference type="SAM" id="SignalP"/>
    </source>
</evidence>
<dbReference type="GO" id="GO:0004806">
    <property type="term" value="F:triacylglycerol lipase activity"/>
    <property type="evidence" value="ECO:0007669"/>
    <property type="project" value="UniProtKB-EC"/>
</dbReference>
<dbReference type="EMBL" id="KV454539">
    <property type="protein sequence ID" value="ODV68383.1"/>
    <property type="molecule type" value="Genomic_DNA"/>
</dbReference>
<dbReference type="CDD" id="cd00519">
    <property type="entry name" value="Lipase_3"/>
    <property type="match status" value="1"/>
</dbReference>
<dbReference type="InterPro" id="IPR002921">
    <property type="entry name" value="Fungal_lipase-type"/>
</dbReference>
<dbReference type="RefSeq" id="XP_020077450.1">
    <property type="nucleotide sequence ID" value="XM_020218467.1"/>
</dbReference>
<dbReference type="PANTHER" id="PTHR46640:SF1">
    <property type="entry name" value="FUNGAL LIPASE-LIKE DOMAIN-CONTAINING PROTEIN-RELATED"/>
    <property type="match status" value="1"/>
</dbReference>
<keyword evidence="2 4" id="KW-0732">Signal</keyword>
<dbReference type="STRING" id="984485.A0A1E4RM96"/>
<reference evidence="7" key="1">
    <citation type="submission" date="2016-05" db="EMBL/GenBank/DDBJ databases">
        <title>Comparative genomics of biotechnologically important yeasts.</title>
        <authorList>
            <consortium name="DOE Joint Genome Institute"/>
            <person name="Riley R."/>
            <person name="Haridas S."/>
            <person name="Wolfe K.H."/>
            <person name="Lopes M.R."/>
            <person name="Hittinger C.T."/>
            <person name="Goker M."/>
            <person name="Salamov A."/>
            <person name="Wisecaver J."/>
            <person name="Long T.M."/>
            <person name="Aerts A.L."/>
            <person name="Barry K."/>
            <person name="Choi C."/>
            <person name="Clum A."/>
            <person name="Coughlan A.Y."/>
            <person name="Deshpande S."/>
            <person name="Douglass A.P."/>
            <person name="Hanson S.J."/>
            <person name="Klenk H.-P."/>
            <person name="Labutti K."/>
            <person name="Lapidus A."/>
            <person name="Lindquist E."/>
            <person name="Lipzen A."/>
            <person name="Meier-Kolthoff J.P."/>
            <person name="Ohm R.A."/>
            <person name="Otillar R.P."/>
            <person name="Pangilinan J."/>
            <person name="Peng Y."/>
            <person name="Rokas A."/>
            <person name="Rosa C.A."/>
            <person name="Scheuner C."/>
            <person name="Sibirny A.A."/>
            <person name="Slot J.C."/>
            <person name="Stielow J.B."/>
            <person name="Sun H."/>
            <person name="Kurtzman C.P."/>
            <person name="Blackwell M."/>
            <person name="Grigoriev I.V."/>
            <person name="Jeffries T.W."/>
        </authorList>
    </citation>
    <scope>NUCLEOTIDE SEQUENCE [LARGE SCALE GENOMIC DNA]</scope>
    <source>
        <strain evidence="7">NRRL Y-1933</strain>
    </source>
</reference>
<accession>A0A1E4RM96</accession>
<name>A0A1E4RM96_9ASCO</name>
<organism evidence="6 7">
    <name type="scientific">Hyphopichia burtonii NRRL Y-1933</name>
    <dbReference type="NCBI Taxonomy" id="984485"/>
    <lineage>
        <taxon>Eukaryota</taxon>
        <taxon>Fungi</taxon>
        <taxon>Dikarya</taxon>
        <taxon>Ascomycota</taxon>
        <taxon>Saccharomycotina</taxon>
        <taxon>Pichiomycetes</taxon>
        <taxon>Debaryomycetaceae</taxon>
        <taxon>Hyphopichia</taxon>
    </lineage>
</organism>
<sequence>MIYIYLAIFLVLCGIIVGQEHNLEKGKNRDSVSPIDNEIYSNLYTYAHLIDISYCISSTSQIGEPFECELSCEKRFPNVTLVYQWYFDDSVCGYIATTNSNIFDYENASNSSKKTIIVSLRGTRSIFDTFTDLKTDLTDYANVNSKLPACGDQCKVHQGFYDYFLRTLAIIQRVLLHELIDTPEEYELLIVGHSMGGAIGLFISLHFLDLGFDKMTLVTMGQPLVGNKQFVDWVDDVMGSRFKAKHNSFDRKYLRIIHKGDIVTVIPSNRNNDDNYIQFENQIYLNCSASNPVPSLEKVVDCQTASNQACIAKDFKTHDSINRNYFESHNTYFRKLGLCGMRIRPNDIEIKENFY</sequence>
<dbReference type="PANTHER" id="PTHR46640">
    <property type="entry name" value="TRIACYLGLYCEROL LIPASE, PUTATIVE (AFU_ORTHOLOGUE AFUA_6G06510)-RELATED"/>
    <property type="match status" value="1"/>
</dbReference>
<dbReference type="InterPro" id="IPR051299">
    <property type="entry name" value="AB_hydrolase_lip/est"/>
</dbReference>
<dbReference type="AlphaFoldDB" id="A0A1E4RM96"/>
<keyword evidence="7" id="KW-1185">Reference proteome</keyword>
<feature type="domain" description="Fungal lipase-type" evidence="5">
    <location>
        <begin position="117"/>
        <end position="269"/>
    </location>
</feature>
<evidence type="ECO:0000259" key="5">
    <source>
        <dbReference type="Pfam" id="PF01764"/>
    </source>
</evidence>
<proteinExistence type="predicted"/>
<evidence type="ECO:0000256" key="2">
    <source>
        <dbReference type="ARBA" id="ARBA00022729"/>
    </source>
</evidence>
<feature type="chain" id="PRO_5009162400" description="triacylglycerol lipase" evidence="4">
    <location>
        <begin position="19"/>
        <end position="355"/>
    </location>
</feature>